<dbReference type="PROSITE" id="PS50126">
    <property type="entry name" value="S1"/>
    <property type="match status" value="6"/>
</dbReference>
<keyword evidence="5 7" id="KW-0687">Ribonucleoprotein</keyword>
<dbReference type="PIRSF" id="PIRSF002111">
    <property type="entry name" value="RpsA"/>
    <property type="match status" value="1"/>
</dbReference>
<comment type="similarity">
    <text evidence="1 7">Belongs to the bacterial ribosomal protein bS1 family.</text>
</comment>
<dbReference type="InterPro" id="IPR050437">
    <property type="entry name" value="Ribos_protein_bS1-like"/>
</dbReference>
<evidence type="ECO:0000256" key="3">
    <source>
        <dbReference type="ARBA" id="ARBA00022884"/>
    </source>
</evidence>
<dbReference type="InterPro" id="IPR000110">
    <property type="entry name" value="Ribosomal_bS1"/>
</dbReference>
<dbReference type="PRINTS" id="PR00681">
    <property type="entry name" value="RIBOSOMALS1"/>
</dbReference>
<dbReference type="Gene3D" id="2.40.50.140">
    <property type="entry name" value="Nucleic acid-binding proteins"/>
    <property type="match status" value="5"/>
</dbReference>
<dbReference type="InterPro" id="IPR012340">
    <property type="entry name" value="NA-bd_OB-fold"/>
</dbReference>
<dbReference type="Proteomes" id="UP001523392">
    <property type="component" value="Unassembled WGS sequence"/>
</dbReference>
<evidence type="ECO:0000256" key="4">
    <source>
        <dbReference type="ARBA" id="ARBA00022980"/>
    </source>
</evidence>
<evidence type="ECO:0000256" key="7">
    <source>
        <dbReference type="PIRNR" id="PIRNR002111"/>
    </source>
</evidence>
<proteinExistence type="inferred from homology"/>
<dbReference type="NCBIfam" id="NF004955">
    <property type="entry name" value="PRK06299.1-5"/>
    <property type="match status" value="1"/>
</dbReference>
<dbReference type="NCBIfam" id="TIGR00717">
    <property type="entry name" value="rpsA"/>
    <property type="match status" value="1"/>
</dbReference>
<evidence type="ECO:0000313" key="9">
    <source>
        <dbReference type="EMBL" id="MCO6417658.1"/>
    </source>
</evidence>
<evidence type="ECO:0000313" key="10">
    <source>
        <dbReference type="Proteomes" id="UP001523392"/>
    </source>
</evidence>
<organism evidence="9 10">
    <name type="scientific">Siccirubricoccus soli</name>
    <dbReference type="NCBI Taxonomy" id="2899147"/>
    <lineage>
        <taxon>Bacteria</taxon>
        <taxon>Pseudomonadati</taxon>
        <taxon>Pseudomonadota</taxon>
        <taxon>Alphaproteobacteria</taxon>
        <taxon>Acetobacterales</taxon>
        <taxon>Roseomonadaceae</taxon>
        <taxon>Siccirubricoccus</taxon>
    </lineage>
</organism>
<evidence type="ECO:0000256" key="2">
    <source>
        <dbReference type="ARBA" id="ARBA00022737"/>
    </source>
</evidence>
<reference evidence="9 10" key="1">
    <citation type="submission" date="2021-12" db="EMBL/GenBank/DDBJ databases">
        <title>Siccirubricoccus leaddurans sp. nov., a high concentration Zn2+ tolerance bacterium.</title>
        <authorList>
            <person name="Cao Y."/>
        </authorList>
    </citation>
    <scope>NUCLEOTIDE SEQUENCE [LARGE SCALE GENOMIC DNA]</scope>
    <source>
        <strain evidence="9 10">KC 17139</strain>
    </source>
</reference>
<feature type="domain" description="S1 motif" evidence="8">
    <location>
        <begin position="32"/>
        <end position="98"/>
    </location>
</feature>
<comment type="caution">
    <text evidence="9">The sequence shown here is derived from an EMBL/GenBank/DDBJ whole genome shotgun (WGS) entry which is preliminary data.</text>
</comment>
<keyword evidence="4 7" id="KW-0689">Ribosomal protein</keyword>
<feature type="domain" description="S1 motif" evidence="8">
    <location>
        <begin position="288"/>
        <end position="358"/>
    </location>
</feature>
<protein>
    <recommendedName>
        <fullName evidence="7">30S ribosomal protein S1</fullName>
    </recommendedName>
</protein>
<dbReference type="GO" id="GO:0005840">
    <property type="term" value="C:ribosome"/>
    <property type="evidence" value="ECO:0007669"/>
    <property type="project" value="UniProtKB-KW"/>
</dbReference>
<keyword evidence="10" id="KW-1185">Reference proteome</keyword>
<evidence type="ECO:0000256" key="1">
    <source>
        <dbReference type="ARBA" id="ARBA00006767"/>
    </source>
</evidence>
<dbReference type="CDD" id="cd05691">
    <property type="entry name" value="S1_RPS1_repeat_ec6"/>
    <property type="match status" value="1"/>
</dbReference>
<dbReference type="Pfam" id="PF00575">
    <property type="entry name" value="S1"/>
    <property type="match status" value="6"/>
</dbReference>
<evidence type="ECO:0000259" key="8">
    <source>
        <dbReference type="PROSITE" id="PS50126"/>
    </source>
</evidence>
<feature type="domain" description="S1 motif" evidence="8">
    <location>
        <begin position="375"/>
        <end position="445"/>
    </location>
</feature>
<evidence type="ECO:0000256" key="5">
    <source>
        <dbReference type="ARBA" id="ARBA00023274"/>
    </source>
</evidence>
<feature type="domain" description="S1 motif" evidence="8">
    <location>
        <begin position="203"/>
        <end position="271"/>
    </location>
</feature>
<feature type="domain" description="S1 motif" evidence="8">
    <location>
        <begin position="116"/>
        <end position="182"/>
    </location>
</feature>
<keyword evidence="2" id="KW-0677">Repeat</keyword>
<evidence type="ECO:0000256" key="6">
    <source>
        <dbReference type="ARBA" id="ARBA00025604"/>
    </source>
</evidence>
<dbReference type="PANTHER" id="PTHR10724:SF7">
    <property type="entry name" value="SMALL RIBOSOMAL SUBUNIT PROTEIN BS1C"/>
    <property type="match status" value="1"/>
</dbReference>
<dbReference type="NCBIfam" id="NF004952">
    <property type="entry name" value="PRK06299.1-2"/>
    <property type="match status" value="1"/>
</dbReference>
<feature type="domain" description="S1 motif" evidence="8">
    <location>
        <begin position="462"/>
        <end position="531"/>
    </location>
</feature>
<gene>
    <name evidence="9" type="primary">rpsA</name>
    <name evidence="9" type="ORF">JYK14_16030</name>
</gene>
<sequence length="572" mass="62446">MASATTLAPSAGTEDFAALLDATLGPDTGFAGSVVTGRIIRVDDDFAVVDVGLKSEGRVPLKEFAPQGQKPEIKAGDVVELFVERYEDRDGSIVLSREKARREEAWTNLEKAYQANQRVNGVIFGRVKGGFTVDLGGAVAFLPGSQVDIRPVRDVGPLMGSPQPFQILKMDRARGNIVVSRRAVLEETRAEQRSELIQGLKEGMILDGVVKNITDYGAFVDLGGVDGLLHVTDIAWRRINHPSEALTIGQPVKVQVIRFNSETQRISLGMKQLMSDPWDGVAIKYPVGAKFSGRVTNITDYGAFVELEPGVEGLVHVSEMSWTKKNVHPGKIVATSQEVDVMILDVDEPKRRISLGLKQAQGNPWELFLEAHPPGSEVEGEIRNITEFGLFIGIGPDIDGMVHMSDISWDEPGEQAMAHYEKGQVVKAKVLDVDVEKERISLGIKQLQADPAAEVLDKVKKNDIVTCVVTAVQANGIEVKVDDVLTGFIRRAELARDRGDQRPEKFAVGEKVDAKVVAVDRAARRLSLTIKGKEIEEEREAMKEYGSTDSGASLGDILGAAIRRRRELAGEE</sequence>
<dbReference type="InterPro" id="IPR035104">
    <property type="entry name" value="Ribosomal_protein_S1-like"/>
</dbReference>
<comment type="function">
    <text evidence="6 7">Binds mRNA; thus facilitating recognition of the initiation point. It is needed to translate mRNA with a short Shine-Dalgarno (SD) purine-rich sequence.</text>
</comment>
<dbReference type="SUPFAM" id="SSF50249">
    <property type="entry name" value="Nucleic acid-binding proteins"/>
    <property type="match status" value="6"/>
</dbReference>
<name>A0ABT1D6T9_9PROT</name>
<accession>A0ABT1D6T9</accession>
<dbReference type="InterPro" id="IPR003029">
    <property type="entry name" value="S1_domain"/>
</dbReference>
<dbReference type="EMBL" id="JAFIRR010000099">
    <property type="protein sequence ID" value="MCO6417658.1"/>
    <property type="molecule type" value="Genomic_DNA"/>
</dbReference>
<dbReference type="SMART" id="SM00316">
    <property type="entry name" value="S1"/>
    <property type="match status" value="6"/>
</dbReference>
<dbReference type="PANTHER" id="PTHR10724">
    <property type="entry name" value="30S RIBOSOMAL PROTEIN S1"/>
    <property type="match status" value="1"/>
</dbReference>
<keyword evidence="3 7" id="KW-0694">RNA-binding</keyword>
<dbReference type="CDD" id="cd04465">
    <property type="entry name" value="S1_RPS1_repeat_ec2_hs2"/>
    <property type="match status" value="1"/>
</dbReference>
<dbReference type="CDD" id="cd05688">
    <property type="entry name" value="S1_RPS1_repeat_ec3"/>
    <property type="match status" value="1"/>
</dbReference>
<dbReference type="RefSeq" id="WP_252954294.1">
    <property type="nucleotide sequence ID" value="NZ_JAFIRR010000099.1"/>
</dbReference>